<dbReference type="RefSeq" id="WP_188840816.1">
    <property type="nucleotide sequence ID" value="NZ_BMOT01000004.1"/>
</dbReference>
<proteinExistence type="predicted"/>
<sequence>MLKVLTPEPQSFKRLAIHPIDSTSDGIKHKLSILQRTIAVHQFTPPVH</sequence>
<evidence type="ECO:0000313" key="1">
    <source>
        <dbReference type="EMBL" id="MCL1117555.1"/>
    </source>
</evidence>
<comment type="caution">
    <text evidence="1">The sequence shown here is derived from an EMBL/GenBank/DDBJ whole genome shotgun (WGS) entry which is preliminary data.</text>
</comment>
<evidence type="ECO:0000313" key="2">
    <source>
        <dbReference type="Proteomes" id="UP001203212"/>
    </source>
</evidence>
<name>A0ABT0L1I8_9GAMM</name>
<reference evidence="1 2" key="1">
    <citation type="submission" date="2022-01" db="EMBL/GenBank/DDBJ databases">
        <title>Whole genome-based taxonomy of the Shewanellaceae.</title>
        <authorList>
            <person name="Martin-Rodriguez A.J."/>
        </authorList>
    </citation>
    <scope>NUCLEOTIDE SEQUENCE [LARGE SCALE GENOMIC DNA]</scope>
    <source>
        <strain evidence="1 2">JCM 17801</strain>
    </source>
</reference>
<keyword evidence="2" id="KW-1185">Reference proteome</keyword>
<dbReference type="EMBL" id="JAKILK010000004">
    <property type="protein sequence ID" value="MCL1117555.1"/>
    <property type="molecule type" value="Genomic_DNA"/>
</dbReference>
<dbReference type="Proteomes" id="UP001203212">
    <property type="component" value="Unassembled WGS sequence"/>
</dbReference>
<protein>
    <submittedName>
        <fullName evidence="1">Uncharacterized protein</fullName>
    </submittedName>
</protein>
<accession>A0ABT0L1I8</accession>
<gene>
    <name evidence="1" type="ORF">L2689_09910</name>
</gene>
<organism evidence="1 2">
    <name type="scientific">Shewanella aestuarii</name>
    <dbReference type="NCBI Taxonomy" id="1028752"/>
    <lineage>
        <taxon>Bacteria</taxon>
        <taxon>Pseudomonadati</taxon>
        <taxon>Pseudomonadota</taxon>
        <taxon>Gammaproteobacteria</taxon>
        <taxon>Alteromonadales</taxon>
        <taxon>Shewanellaceae</taxon>
        <taxon>Shewanella</taxon>
    </lineage>
</organism>